<dbReference type="OrthoDB" id="10014409at2759"/>
<dbReference type="Proteomes" id="UP000276133">
    <property type="component" value="Unassembled WGS sequence"/>
</dbReference>
<sequence length="344" mass="40432">MYADDLLIMTDSVKKMEKVLKICETFGIKTEIKFNPTKTQIMRINGTKQDETSLELCGEEIEWVRKLKYLGVWVDGKHDSKEHLRERRLSTWRAYYLLKINLDICSKHFRPQLKAHLFKTYFDSIEFISDRECHDFTGLEKQEFFKLSDPIVSLRVSPDRVQSQVLAVSFFWLKTGFSQKIKAIIFGIKSQKNVSRYYFQARAALQKDYVLLYLGFKHLTRHEWLSHNTNSVTELFLTKPEQLCIIADTYCVQKKTHLMKPFVYEAAKREIMNVTGLYGATINDAEILRLKLKKSDDLNDLIEEGDIFILDKGYRDAVDYLKNERHLQIKIAFMYSSKSKTVNN</sequence>
<reference evidence="2 3" key="1">
    <citation type="journal article" date="2018" name="Sci. Rep.">
        <title>Genomic signatures of local adaptation to the degree of environmental predictability in rotifers.</title>
        <authorList>
            <person name="Franch-Gras L."/>
            <person name="Hahn C."/>
            <person name="Garcia-Roger E.M."/>
            <person name="Carmona M.J."/>
            <person name="Serra M."/>
            <person name="Gomez A."/>
        </authorList>
    </citation>
    <scope>NUCLEOTIDE SEQUENCE [LARGE SCALE GENOMIC DNA]</scope>
    <source>
        <strain evidence="2">HYR1</strain>
    </source>
</reference>
<proteinExistence type="predicted"/>
<comment type="caution">
    <text evidence="2">The sequence shown here is derived from an EMBL/GenBank/DDBJ whole genome shotgun (WGS) entry which is preliminary data.</text>
</comment>
<keyword evidence="3" id="KW-1185">Reference proteome</keyword>
<dbReference type="Pfam" id="PF00078">
    <property type="entry name" value="RVT_1"/>
    <property type="match status" value="1"/>
</dbReference>
<name>A0A3M7PV03_BRAPC</name>
<protein>
    <submittedName>
        <fullName evidence="2">Pro-Pol poly</fullName>
    </submittedName>
</protein>
<dbReference type="InterPro" id="IPR000477">
    <property type="entry name" value="RT_dom"/>
</dbReference>
<accession>A0A3M7PV03</accession>
<gene>
    <name evidence="2" type="ORF">BpHYR1_001427</name>
</gene>
<feature type="domain" description="Reverse transcriptase" evidence="1">
    <location>
        <begin position="1"/>
        <end position="61"/>
    </location>
</feature>
<dbReference type="AlphaFoldDB" id="A0A3M7PV03"/>
<evidence type="ECO:0000313" key="3">
    <source>
        <dbReference type="Proteomes" id="UP000276133"/>
    </source>
</evidence>
<dbReference type="EMBL" id="REGN01008750">
    <property type="protein sequence ID" value="RNA02794.1"/>
    <property type="molecule type" value="Genomic_DNA"/>
</dbReference>
<evidence type="ECO:0000313" key="2">
    <source>
        <dbReference type="EMBL" id="RNA02794.1"/>
    </source>
</evidence>
<evidence type="ECO:0000259" key="1">
    <source>
        <dbReference type="PROSITE" id="PS50878"/>
    </source>
</evidence>
<dbReference type="PROSITE" id="PS50878">
    <property type="entry name" value="RT_POL"/>
    <property type="match status" value="1"/>
</dbReference>
<organism evidence="2 3">
    <name type="scientific">Brachionus plicatilis</name>
    <name type="common">Marine rotifer</name>
    <name type="synonym">Brachionus muelleri</name>
    <dbReference type="NCBI Taxonomy" id="10195"/>
    <lineage>
        <taxon>Eukaryota</taxon>
        <taxon>Metazoa</taxon>
        <taxon>Spiralia</taxon>
        <taxon>Gnathifera</taxon>
        <taxon>Rotifera</taxon>
        <taxon>Eurotatoria</taxon>
        <taxon>Monogononta</taxon>
        <taxon>Pseudotrocha</taxon>
        <taxon>Ploima</taxon>
        <taxon>Brachionidae</taxon>
        <taxon>Brachionus</taxon>
    </lineage>
</organism>